<dbReference type="SUPFAM" id="SSF53474">
    <property type="entry name" value="alpha/beta-Hydrolases"/>
    <property type="match status" value="1"/>
</dbReference>
<proteinExistence type="predicted"/>
<dbReference type="InterPro" id="IPR010071">
    <property type="entry name" value="AA_adenyl_dom"/>
</dbReference>
<dbReference type="RefSeq" id="WP_378997698.1">
    <property type="nucleotide sequence ID" value="NZ_JBHSMT010000014.1"/>
</dbReference>
<dbReference type="SUPFAM" id="SSF47336">
    <property type="entry name" value="ACP-like"/>
    <property type="match status" value="3"/>
</dbReference>
<dbReference type="InterPro" id="IPR023213">
    <property type="entry name" value="CAT-like_dom_sf"/>
</dbReference>
<dbReference type="InterPro" id="IPR006162">
    <property type="entry name" value="Ppantetheine_attach_site"/>
</dbReference>
<gene>
    <name evidence="5" type="ORF">ACFPM8_11585</name>
</gene>
<accession>A0ABW0M8R8</accession>
<dbReference type="NCBIfam" id="NF003417">
    <property type="entry name" value="PRK04813.1"/>
    <property type="match status" value="3"/>
</dbReference>
<name>A0ABW0M8R8_9BURK</name>
<dbReference type="EMBL" id="JBHSMT010000014">
    <property type="protein sequence ID" value="MFC5474599.1"/>
    <property type="molecule type" value="Genomic_DNA"/>
</dbReference>
<dbReference type="Gene3D" id="3.30.559.10">
    <property type="entry name" value="Chloramphenicol acetyltransferase-like domain"/>
    <property type="match status" value="3"/>
</dbReference>
<feature type="domain" description="Carrier" evidence="4">
    <location>
        <begin position="3144"/>
        <end position="3218"/>
    </location>
</feature>
<dbReference type="InterPro" id="IPR000873">
    <property type="entry name" value="AMP-dep_synth/lig_dom"/>
</dbReference>
<reference evidence="6" key="1">
    <citation type="journal article" date="2019" name="Int. J. Syst. Evol. Microbiol.">
        <title>The Global Catalogue of Microorganisms (GCM) 10K type strain sequencing project: providing services to taxonomists for standard genome sequencing and annotation.</title>
        <authorList>
            <consortium name="The Broad Institute Genomics Platform"/>
            <consortium name="The Broad Institute Genome Sequencing Center for Infectious Disease"/>
            <person name="Wu L."/>
            <person name="Ma J."/>
        </authorList>
    </citation>
    <scope>NUCLEOTIDE SEQUENCE [LARGE SCALE GENOMIC DNA]</scope>
    <source>
        <strain evidence="6">JCM 17066</strain>
    </source>
</reference>
<dbReference type="Gene3D" id="2.30.38.10">
    <property type="entry name" value="Luciferase, Domain 3"/>
    <property type="match status" value="2"/>
</dbReference>
<organism evidence="5 6">
    <name type="scientific">Paraherbaspirillum soli</name>
    <dbReference type="NCBI Taxonomy" id="631222"/>
    <lineage>
        <taxon>Bacteria</taxon>
        <taxon>Pseudomonadati</taxon>
        <taxon>Pseudomonadota</taxon>
        <taxon>Betaproteobacteria</taxon>
        <taxon>Burkholderiales</taxon>
        <taxon>Oxalobacteraceae</taxon>
        <taxon>Paraherbaspirillum</taxon>
    </lineage>
</organism>
<dbReference type="InterPro" id="IPR020845">
    <property type="entry name" value="AMP-binding_CS"/>
</dbReference>
<feature type="domain" description="Carrier" evidence="4">
    <location>
        <begin position="2059"/>
        <end position="2133"/>
    </location>
</feature>
<dbReference type="Gene3D" id="3.30.300.30">
    <property type="match status" value="3"/>
</dbReference>
<dbReference type="PANTHER" id="PTHR45527">
    <property type="entry name" value="NONRIBOSOMAL PEPTIDE SYNTHETASE"/>
    <property type="match status" value="1"/>
</dbReference>
<dbReference type="CDD" id="cd12117">
    <property type="entry name" value="A_NRPS_Srf_like"/>
    <property type="match status" value="1"/>
</dbReference>
<dbReference type="InterPro" id="IPR042099">
    <property type="entry name" value="ANL_N_sf"/>
</dbReference>
<comment type="caution">
    <text evidence="5">The sequence shown here is derived from an EMBL/GenBank/DDBJ whole genome shotgun (WGS) entry which is preliminary data.</text>
</comment>
<dbReference type="PROSITE" id="PS00012">
    <property type="entry name" value="PHOSPHOPANTETHEINE"/>
    <property type="match status" value="2"/>
</dbReference>
<evidence type="ECO:0000313" key="5">
    <source>
        <dbReference type="EMBL" id="MFC5474599.1"/>
    </source>
</evidence>
<dbReference type="Gene3D" id="3.40.50.1820">
    <property type="entry name" value="alpha/beta hydrolase"/>
    <property type="match status" value="1"/>
</dbReference>
<dbReference type="Gene3D" id="3.30.559.30">
    <property type="entry name" value="Nonribosomal peptide synthetase, condensation domain"/>
    <property type="match status" value="3"/>
</dbReference>
<dbReference type="InterPro" id="IPR029058">
    <property type="entry name" value="AB_hydrolase_fold"/>
</dbReference>
<dbReference type="InterPro" id="IPR045851">
    <property type="entry name" value="AMP-bd_C_sf"/>
</dbReference>
<dbReference type="CDD" id="cd19544">
    <property type="entry name" value="E-C_NRPS"/>
    <property type="match status" value="1"/>
</dbReference>
<dbReference type="InterPro" id="IPR025110">
    <property type="entry name" value="AMP-bd_C"/>
</dbReference>
<dbReference type="CDD" id="cd17651">
    <property type="entry name" value="A_NRPS_VisG_like"/>
    <property type="match status" value="1"/>
</dbReference>
<dbReference type="Gene3D" id="1.10.1200.10">
    <property type="entry name" value="ACP-like"/>
    <property type="match status" value="3"/>
</dbReference>
<evidence type="ECO:0000313" key="6">
    <source>
        <dbReference type="Proteomes" id="UP001596045"/>
    </source>
</evidence>
<dbReference type="Pfam" id="PF00501">
    <property type="entry name" value="AMP-binding"/>
    <property type="match status" value="3"/>
</dbReference>
<dbReference type="InterPro" id="IPR001242">
    <property type="entry name" value="Condensation_dom"/>
</dbReference>
<dbReference type="NCBIfam" id="TIGR01733">
    <property type="entry name" value="AA-adenyl-dom"/>
    <property type="match status" value="3"/>
</dbReference>
<dbReference type="SMART" id="SM00823">
    <property type="entry name" value="PKS_PP"/>
    <property type="match status" value="3"/>
</dbReference>
<dbReference type="Pfam" id="PF00550">
    <property type="entry name" value="PP-binding"/>
    <property type="match status" value="3"/>
</dbReference>
<dbReference type="PROSITE" id="PS50075">
    <property type="entry name" value="CARRIER"/>
    <property type="match status" value="3"/>
</dbReference>
<dbReference type="Pfam" id="PF13193">
    <property type="entry name" value="AMP-binding_C"/>
    <property type="match status" value="3"/>
</dbReference>
<protein>
    <submittedName>
        <fullName evidence="5">Amino acid adenylation domain-containing protein</fullName>
    </submittedName>
</protein>
<dbReference type="InterPro" id="IPR009081">
    <property type="entry name" value="PP-bd_ACP"/>
</dbReference>
<dbReference type="PROSITE" id="PS00455">
    <property type="entry name" value="AMP_BINDING"/>
    <property type="match status" value="3"/>
</dbReference>
<dbReference type="SUPFAM" id="SSF56801">
    <property type="entry name" value="Acetyl-CoA synthetase-like"/>
    <property type="match status" value="3"/>
</dbReference>
<dbReference type="PANTHER" id="PTHR45527:SF14">
    <property type="entry name" value="PLIPASTATIN SYNTHASE SUBUNIT B"/>
    <property type="match status" value="1"/>
</dbReference>
<keyword evidence="2" id="KW-0596">Phosphopantetheine</keyword>
<comment type="cofactor">
    <cofactor evidence="1">
        <name>pantetheine 4'-phosphate</name>
        <dbReference type="ChEBI" id="CHEBI:47942"/>
    </cofactor>
</comment>
<dbReference type="SUPFAM" id="SSF52777">
    <property type="entry name" value="CoA-dependent acyltransferases"/>
    <property type="match status" value="6"/>
</dbReference>
<evidence type="ECO:0000256" key="1">
    <source>
        <dbReference type="ARBA" id="ARBA00001957"/>
    </source>
</evidence>
<dbReference type="InterPro" id="IPR036736">
    <property type="entry name" value="ACP-like_sf"/>
</dbReference>
<evidence type="ECO:0000256" key="2">
    <source>
        <dbReference type="ARBA" id="ARBA00022450"/>
    </source>
</evidence>
<evidence type="ECO:0000259" key="4">
    <source>
        <dbReference type="PROSITE" id="PS50075"/>
    </source>
</evidence>
<dbReference type="Pfam" id="PF00668">
    <property type="entry name" value="Condensation"/>
    <property type="match status" value="3"/>
</dbReference>
<keyword evidence="6" id="KW-1185">Reference proteome</keyword>
<dbReference type="Proteomes" id="UP001596045">
    <property type="component" value="Unassembled WGS sequence"/>
</dbReference>
<dbReference type="CDD" id="cd19531">
    <property type="entry name" value="LCL_NRPS-like"/>
    <property type="match status" value="1"/>
</dbReference>
<feature type="domain" description="Carrier" evidence="4">
    <location>
        <begin position="999"/>
        <end position="1074"/>
    </location>
</feature>
<dbReference type="Gene3D" id="3.40.50.980">
    <property type="match status" value="4"/>
</dbReference>
<dbReference type="CDD" id="cd17643">
    <property type="entry name" value="A_NRPS_Cytc1-like"/>
    <property type="match status" value="1"/>
</dbReference>
<dbReference type="Pfam" id="PF00975">
    <property type="entry name" value="Thioesterase"/>
    <property type="match status" value="1"/>
</dbReference>
<dbReference type="InterPro" id="IPR020806">
    <property type="entry name" value="PKS_PP-bd"/>
</dbReference>
<evidence type="ECO:0000256" key="3">
    <source>
        <dbReference type="ARBA" id="ARBA00022553"/>
    </source>
</evidence>
<dbReference type="InterPro" id="IPR001031">
    <property type="entry name" value="Thioesterase"/>
</dbReference>
<keyword evidence="3" id="KW-0597">Phosphoprotein</keyword>
<dbReference type="Gene3D" id="3.40.50.12780">
    <property type="entry name" value="N-terminal domain of ligase-like"/>
    <property type="match status" value="1"/>
</dbReference>
<sequence length="3506" mass="382693">MLNLVDTFAPPDTDSNGTAATAHSLSSVQQVIWLDQTLNPDLPHYNVGAAIQIDGEIDAPLFEYAVKRFVDQNDACRMILIKESDMARQQVLPWVDSCVPVIDFSNKADGNNRAWQHMRQAFSQPFDLYGGLLWEMQLVRASRSRYYWFQRYHHLIADGISVSLATLGVSNEYNRMLGLDTSDSEAGPSYLDFIAKDQAYLASQRFLHDQQFWSERFTALPAPLVPQTGAPAAREISPGDQVLWPIKRAFFNRMNAFAAEHGFSSMHFMLALVSIYFARVSDLDQVAIGVPVHNRSTANDKKTFGMFSSMIPVGIALDRNQSFVDVMQTVAAELRRSYRHQRLPIAEINRNLKLAQSGRKQLFDVSLSFETYYGELFVGDVKSKVIRLNHGFEQAPLAIAVCNYHQEDDVVVELNYNTGSFGRDEILRIRSRLAALMKAAVEGMDCAIARLPMLSTSERQQVVSGWNATQSAYPREQCIQSLFEEQAAKTPDAVALVYQDEQLSYAELNLQANQLAHYLREQGVRPDDRVALCVERGLSMVVGLLAVLKAGGAYVPLDPAYPAERLAHMLADSAPVAVLTQSGITGAWPEVLAGIPPGVPVIDLAAAASLWGGNVTHNPDPASIGLSSAHLAYVIYTSGSTGTPKGVMVEHRNVTRLFAATADWFHFGSDDVWSLFHSFAFDFSVWEIWGALLHGGRLVVVPKDSARSADDFYRLLCRERVTILNQTPSAFRQLIAAQASSQDVHQLRHVIFGGEALEVATLAPWFAHNDEQRTRLVNMYGITETTVHVTYQPLTRADCERRGASPIGRRIPDLSIYLLDAEGEPVPVGVAGEMYIGGAGVARGYLNRPELTAQRFVSDPFSALPGARMYRSGDLGHWREDGTIAYLGRNDFQVKIRGFRIELGEIEARLTEHPAVREAVVLAREDKPGDQRLVAYIVAARTVDAEQLRTHLSAQLPDYMVPAAYVQLDGMPLTSNGKLDRKRLPAPDADAYAVHAYEAPQGATETTLAAIWSELLQIEQVGRHDNFFALGGHSLLAVQMISRLRHSLGLEVALSALFAQPVLAEFAAGLNSAETTALPVIVAVDGVERQALSFAQQRLWFLEQMGGVSQAYHIPAGLQLNGQLDHAALAQALDRLLARHEALRTTFHEVDGQPRQCITSAEESCFLLLEHDLRDHPEPAEERERLLAEEAGTRFDLKHDPLIRGRLIREAAEQHTLLITMHHIVSDGWSIGVLVNEFSALYSAFRQGQDDPLPPLTVQYPDYAAWQRRWLTGSVLQQQADYWQANLAGAPALLELPADHPRPAQQDYAGAVIDCRLDAELTRGLKALSQRHGTTLFMTLLSSWALLLARLAGQDEVVIGTPTANRGRAEVEGLIGFFVNTLALRMDVGDAPTVAQLLARVKQQALAAQQHQELPFEQVVELTRPVRSMAHSPLFQVMFAWQNAPQGSLALPGLTLTPLALTQATAKFDLTLALGEVGDTIAGSIEYATALFERSTVARYLGHWRTLLAAMVADDQQSVMRLPLLSAVERHQVVTGWNHTGTDDQPGQSIHSLFEAQVAKTPHAVALVHEDTQLSYAELNAQANQLAHYLIGLSVESGERVALQLERSLKLVVAQLAILKCGAAYVPIDPALPDERKIFMAGDSAVKVVLTTAGSAWPELAAVARIDIDQPLSVESKAFTATDNPAGAADGETVAYIMYTSGSSGHPKGVLVSHRGVKRLVLNNGYANFDAGDRVAFAANPAFDASTMEVWAPLLNGGRIVVIDKPTLLDPALLAQALERQGVTVLFLTTAFFNQCAALVPHAFSGLRFLIIGGERCDPASCARVLRAGKPHHLINGYGPTEATTFATTYEVTEIDAAEQSVPIGRPIANTQIYLLDAQGEPVPVGVAGEIVIGGAGVAKGYLNRPELTAQRFVHDPFSAQPGARMYRSGDLGRWRQDGTIEYLGRNDFQVKIRGFRIELGEIEARLTEHPAVREAVVLAREDKPGDQRLVAYVVAQPEQAALDAEQLRADLGIHLPEYMVPAAYVQLEQMPLTSNGKLDRKQLPAPDADAYAVHAYAAPQGEIESALAAIWSELLQIEQVGRHDNFFALGGHSLLAVTLMDRMRRQGLQAEVRALFAAPTVAGLAAAVGGESRLAVPPNLIPPQSEVLTPAMLPLIALNSVELARVVGTVPGGAANVQDIYPLAPLQEGILFHHLMASEGDPYLLMGLTSFDRRMQLERYLSALQAVIDRHDVFRTAVVWDGVPEPVQVVWRHARLPIEEIQLDPAAGDIAAQLRARFDPREYRLDISQAPLLRTCLAYDAPQRRWLLLTLLHHLAGDHTTLDVVRAEIEAHLLGRAQQLPAALPFRNFVAQARLGVTPEAHEAFFRNMLADVDEPTAPFGLLEVRGDGSGLEEAQRPLNPGLARRLRQQARQLGVSAASICHLAWAQVLARAAGRTDVVFGTVLFGRMQGGEGADRMMGLLINTLPLRIKIDEQGVAASVRRTHGLLAELLQHEHASLALAQRASAIPATTPLFSALLNYRHSADSLAPSAEAQQAWAGIEMLAGEERTNYPLVLSVDDLGQGFRLTAQVAAAVGALRVCDFMQTALERLVAALETAPEQALISVDVLPAAERKQVLMDWNATQVAYPQQQLIHQLFEAQAAKTPDAVALVHEDAQLTYAELNAQANRLAHYLIALGVRPDDRVALCAERGPEMVVGLLAVLKAGGAYVPLDPAYPGERLAHMLADSAPVALLTQAGIGGAWQQVLSTISSTLPALDLAAVAPPWAGHAAHNPDPAAIGLSASHLAYVIYTSGSTGRPKGVMVEHRNLVNLIDWHCSAFALQAGHRSSCVARLGFDAAAWEIWPTLCIGATLLLPSERQSKDPAALLDWWVRQDLDVSFLPTPMAELALSSGMRNPRLRQLLIGGDRLRQLPQQPLPFSLINNYGPTETTVVATSGRLPESAPVLHIGRPIANTQIYLLDAQGQPVPVGVSGELYIGGAGVARGYLNLPELTAERFVHDPFSTQAGARMYRSGDLGRWLADGNIEYLGRKDYQVKIRGFRIELGEIETRLSAHPAVREAVVVAREDSPGEQRLVAYYIAQADQPAVVAEHLRTHLSMHLPDYMLPAAYVQLSSMPLTPNGKLARKRLPAPEADAYPVRVYEAPQGAIETTLAEIWSDLLKIEQVGRHDNFFELGGHSLSTVNMVNLLGQRGIASSVGDVFMHPTIVSLAEHIARHKPQEQSALAIRAGGSQRPLFLMHEGTGFLIYAHKLATFVDAEIPVYGLPSVPFAEEQLCTVPSMALRMVEMIREVQPAGPYRLAGWSFGGVLAYEVARQLMNHGHAVEFLGLFDAHCALDDANARCVLEADDKSLLLTMMQSAVADNEDLLLAVDRLKSAAMDMDLATLIETARQSAIMPDFLPGLAIPEVQQILARHRAICQAYYDYAAPPIAVPLHLYCAEDDNSYPPLRGWNLVLPETWIRLIPVPGTHQTMMIAPHIAALGQALSAGLYAAGGDRRAGVEQVAAC</sequence>